<keyword evidence="5" id="KW-1185">Reference proteome</keyword>
<dbReference type="SUPFAM" id="SSF53474">
    <property type="entry name" value="alpha/beta-Hydrolases"/>
    <property type="match status" value="2"/>
</dbReference>
<evidence type="ECO:0000256" key="3">
    <source>
        <dbReference type="SAM" id="MobiDB-lite"/>
    </source>
</evidence>
<dbReference type="PANTHER" id="PTHR43037:SF1">
    <property type="entry name" value="BLL1128 PROTEIN"/>
    <property type="match status" value="1"/>
</dbReference>
<evidence type="ECO:0000256" key="2">
    <source>
        <dbReference type="ARBA" id="ARBA00022801"/>
    </source>
</evidence>
<reference evidence="4 5" key="1">
    <citation type="submission" date="2020-04" db="EMBL/GenBank/DDBJ databases">
        <title>Mesorhizobium japonicum R7A epigenetic regulation of quorum sensing and ICE transfer.</title>
        <authorList>
            <person name="Ramsay J.P."/>
            <person name="Colombi E."/>
            <person name="Perry B.J."/>
            <person name="Staltari A."/>
        </authorList>
    </citation>
    <scope>NUCLEOTIDE SEQUENCE [LARGE SCALE GENOMIC DNA]</scope>
    <source>
        <strain evidence="4 5">R7A</strain>
    </source>
</reference>
<dbReference type="NCBIfam" id="TIGR01840">
    <property type="entry name" value="esterase_phb"/>
    <property type="match status" value="1"/>
</dbReference>
<dbReference type="InterPro" id="IPR050955">
    <property type="entry name" value="Plant_Biomass_Hydrol_Est"/>
</dbReference>
<dbReference type="GeneID" id="66682665"/>
<dbReference type="EMBL" id="CP051772">
    <property type="protein sequence ID" value="QJF01566.1"/>
    <property type="molecule type" value="Genomic_DNA"/>
</dbReference>
<keyword evidence="1" id="KW-0732">Signal</keyword>
<organism evidence="4 5">
    <name type="scientific">Mesorhizobium japonicum R7A</name>
    <dbReference type="NCBI Taxonomy" id="935547"/>
    <lineage>
        <taxon>Bacteria</taxon>
        <taxon>Pseudomonadati</taxon>
        <taxon>Pseudomonadota</taxon>
        <taxon>Alphaproteobacteria</taxon>
        <taxon>Hyphomicrobiales</taxon>
        <taxon>Phyllobacteriaceae</taxon>
        <taxon>Mesorhizobium</taxon>
    </lineage>
</organism>
<feature type="region of interest" description="Disordered" evidence="3">
    <location>
        <begin position="345"/>
        <end position="374"/>
    </location>
</feature>
<dbReference type="Pfam" id="PF10503">
    <property type="entry name" value="Esterase_PHB"/>
    <property type="match status" value="1"/>
</dbReference>
<proteinExistence type="predicted"/>
<dbReference type="Proteomes" id="UP000500892">
    <property type="component" value="Chromosome"/>
</dbReference>
<keyword evidence="2" id="KW-0378">Hydrolase</keyword>
<sequence length="388" mass="41404">MRNISDTIARLSAMRGRTAFSQQGHADSLSDLAEFGSNPGALRARFYAPEDLPRGAALVVVLHGCTQTAAGYDHGAGWSRLAAEEGFAVLFPEQQRANNANLCFNWFVPEDVTRDRGEALSIRRMIEAMVTKHGLDRERIFITGLSAGGAMAAAMLATYPDVFAGGAIIAGLAYGSASTIPEAFDRMRGHGGPTPAELQRRLAQASPHQGSWPRISIWQGTADHTVAPSNADSLVAQWQSVHRVGTGPDRAETVDRQTRQVWCDADGNEVIEKYTIAGMGHGTPLKTGGEDGLGNAAPFMLDVGISSTRRMVAFWKLARRDARGEAQPATGSAHPAAGTALRTYIAPEKSRPARVEPAEQPRPDGSRASPTAIGKVIEDALRAAGLMR</sequence>
<dbReference type="PANTHER" id="PTHR43037">
    <property type="entry name" value="UNNAMED PRODUCT-RELATED"/>
    <property type="match status" value="1"/>
</dbReference>
<protein>
    <submittedName>
        <fullName evidence="4">PHB depolymerase family esterase</fullName>
    </submittedName>
</protein>
<evidence type="ECO:0000313" key="5">
    <source>
        <dbReference type="Proteomes" id="UP000500892"/>
    </source>
</evidence>
<dbReference type="Gene3D" id="3.40.50.1820">
    <property type="entry name" value="alpha/beta hydrolase"/>
    <property type="match status" value="1"/>
</dbReference>
<dbReference type="InterPro" id="IPR010126">
    <property type="entry name" value="Esterase_phb"/>
</dbReference>
<evidence type="ECO:0000256" key="1">
    <source>
        <dbReference type="ARBA" id="ARBA00022729"/>
    </source>
</evidence>
<name>A0ABX6MTN7_9HYPH</name>
<gene>
    <name evidence="4" type="ORF">R7A2020_11820</name>
</gene>
<accession>A0ABX6MTN7</accession>
<dbReference type="RefSeq" id="WP_065141562.1">
    <property type="nucleotide sequence ID" value="NZ_CP033366.1"/>
</dbReference>
<evidence type="ECO:0000313" key="4">
    <source>
        <dbReference type="EMBL" id="QJF01566.1"/>
    </source>
</evidence>
<feature type="compositionally biased region" description="Basic and acidic residues" evidence="3">
    <location>
        <begin position="348"/>
        <end position="365"/>
    </location>
</feature>
<dbReference type="InterPro" id="IPR029058">
    <property type="entry name" value="AB_hydrolase_fold"/>
</dbReference>